<dbReference type="RefSeq" id="WP_243305376.1">
    <property type="nucleotide sequence ID" value="NZ_JALGBI010000001.1"/>
</dbReference>
<keyword evidence="3" id="KW-1029">Fimbrium biogenesis</keyword>
<comment type="subcellular location">
    <subcellularLocation>
        <location evidence="1">Fimbrium</location>
    </subcellularLocation>
</comment>
<comment type="caution">
    <text evidence="9">The sequence shown here is derived from an EMBL/GenBank/DDBJ whole genome shotgun (WGS) entry which is preliminary data.</text>
</comment>
<keyword evidence="6" id="KW-0281">Fimbrium</keyword>
<evidence type="ECO:0000259" key="8">
    <source>
        <dbReference type="Pfam" id="PF05567"/>
    </source>
</evidence>
<sequence>MRKLIHNPRVWISGALVGLGILIGYHVVAQSTGTPTIDFDNGPLVSTKQPANVVLALSVEYPTSGGAYKDAAYDSSKEYIGYFNSQRCYDYPGYGTVRTSANFSAGTDFFTPTGDADGSHRCNMGSAGTGFSGNYLNYATMSAPDILRLALTGGDRGIDEQTRTVLDRGTTAAPWRRALNAADVASATPFSNNASVYAYNCNDQVVFTTNSGKGCDAPSLTDTTDLRPIVASSTTASGTTTATPTFPPMQSIGTTWTDTGAYTTTVPTMGPSTLVTLYTQTFSAGKAVLSLTIPPLGPLENGGTTDQGVKSTTYVLNGTATSAAPTSYGTDKDRTIQGYYWTGQTTTTTPIAAAESPAVIRGYVPDGTTSTVVPPAAAESPAVIRGYVVTGTTTTAPTAAEIAANEPGGPIIRGYLWTASGLYSRDYQGNGAPNTTTTAPYGTGTGNRYVCTDTASPRIIRFSSTTGSNSTTSAGSSSNITTKFCTDQGLSWANLNSTALKTVYINYSQGAPYYNDYTPFYRDYVPYYRTYAPYYKNYDQQLWYLTYSSYQKYKIYIEQAVWNVYTQTGRAVVKPRALVCDDIEGPSRLVTYGSGTSDSYNYCTKYVFNGTVGYKPEGQVQQKSESLRVSVFSYLMDNSGTRYGGVLRAPMKYVGPNRYTTAGVLESNPEREWNPATGVFITKPINDSVSTSYTYTGVINYLNRFGKSGTYKTIDPTGELWYESLRYLQGLPPTVSATASITEAMKDGYPVYTSWTDPLTSACQINNYIMGIGDTNTHYARSMPGVTRAEQTTMFNEGSTPFDFAYPTANTINGSTTGVNAHTWTQVIDSFERNNAGKVYTDPRGNSRAANGNPAPNSALGNLDTTATGSGSHDSYHWAGMSYWANTQVIRQDVLGGITTDKVRVKTFMIDVDENNRGSIDSNIKATSYYLAGKYGYFTDSEQDGSPFSGSSASSKWADSSGAPKGYVLASQPQRLVAGIKQFFDDSSRTGSSFATVATSSDQLKATDPQGNQFAPSFVPGEWSGTVKKLGISLNTTTFAIAGDPTVVWDAGAILTSASRDTGVVAAPKVKPADRNIIAYLQGTSESLSSAATFTYAGMGNGASLPASFNQVPYTTPSVTDSLGQVRLDYLRGDRTKELDDTFRSRVSVMGDIINSGPQYKAGANPTITSDDYTAYFNAKKSRTPVIYTGANDGMLHAFRADNGQELFAYIPGPVLPRLPRLTSKGYIHELFVDAVPVIDEAKTSTGWKTILASGMGGGAQGVFALDVSDPLNFTKEKVLFEFTDKDDPAMGNVLSSPKFVKMRVAGSSPASYKYYLMVSSGYNNYKNDGAGRYTTSSDQAVFFLDLNKAPGANWSENSNYFKVVLPAASSTVANGLGGVGAYYGSAQEAVEFFVGDLQGNVWKIAFPDGISSSKISSAVYTNNASVKKPLFTARDGTTGTAAAQPITTAPVVSAYPGGGKMVVFGTGRLLEAPDRSSTSQQTIYGVWDSGLTTAAGYNLTRADLSANAYITATQSVTVSTQTYSVATGAKRGWYMDLKYSSERIVISPPLSSGIAYFTSSIPPASQCTDNGVSYHYPLATSNGAKIGNILGGDAYYGRAVPLDIDTSTTTLSSYSDRNVSGRRVATKKAGVIVPGQDGKLISSTVDVQYLTAGRVYWREVRDIYSVSTNR</sequence>
<evidence type="ECO:0000256" key="4">
    <source>
        <dbReference type="ARBA" id="ARBA00022723"/>
    </source>
</evidence>
<evidence type="ECO:0000256" key="3">
    <source>
        <dbReference type="ARBA" id="ARBA00022558"/>
    </source>
</evidence>
<evidence type="ECO:0000256" key="7">
    <source>
        <dbReference type="SAM" id="MobiDB-lite"/>
    </source>
</evidence>
<dbReference type="EMBL" id="JALGBI010000001">
    <property type="protein sequence ID" value="MCJ0762806.1"/>
    <property type="molecule type" value="Genomic_DNA"/>
</dbReference>
<dbReference type="Proteomes" id="UP001139447">
    <property type="component" value="Unassembled WGS sequence"/>
</dbReference>
<dbReference type="Pfam" id="PF05567">
    <property type="entry name" value="T4P_PilY1"/>
    <property type="match status" value="1"/>
</dbReference>
<reference evidence="9" key="1">
    <citation type="submission" date="2022-03" db="EMBL/GenBank/DDBJ databases">
        <authorList>
            <person name="Woo C.Y."/>
        </authorList>
    </citation>
    <scope>NUCLEOTIDE SEQUENCE</scope>
    <source>
        <strain evidence="9">CYS-02</strain>
    </source>
</reference>
<evidence type="ECO:0000256" key="5">
    <source>
        <dbReference type="ARBA" id="ARBA00022837"/>
    </source>
</evidence>
<evidence type="ECO:0000256" key="1">
    <source>
        <dbReference type="ARBA" id="ARBA00004561"/>
    </source>
</evidence>
<dbReference type="GO" id="GO:0046872">
    <property type="term" value="F:metal ion binding"/>
    <property type="evidence" value="ECO:0007669"/>
    <property type="project" value="UniProtKB-KW"/>
</dbReference>
<evidence type="ECO:0000256" key="6">
    <source>
        <dbReference type="ARBA" id="ARBA00023263"/>
    </source>
</evidence>
<accession>A0A9X1VS61</accession>
<evidence type="ECO:0000313" key="10">
    <source>
        <dbReference type="Proteomes" id="UP001139447"/>
    </source>
</evidence>
<name>A0A9X1VS61_9BURK</name>
<keyword evidence="10" id="KW-1185">Reference proteome</keyword>
<keyword evidence="5" id="KW-0106">Calcium</keyword>
<organism evidence="9 10">
    <name type="scientific">Variovorax terrae</name>
    <dbReference type="NCBI Taxonomy" id="2923278"/>
    <lineage>
        <taxon>Bacteria</taxon>
        <taxon>Pseudomonadati</taxon>
        <taxon>Pseudomonadota</taxon>
        <taxon>Betaproteobacteria</taxon>
        <taxon>Burkholderiales</taxon>
        <taxon>Comamonadaceae</taxon>
        <taxon>Variovorax</taxon>
    </lineage>
</organism>
<comment type="similarity">
    <text evidence="2">Belongs to the PilY1 family.</text>
</comment>
<feature type="compositionally biased region" description="Polar residues" evidence="7">
    <location>
        <begin position="848"/>
        <end position="866"/>
    </location>
</feature>
<gene>
    <name evidence="9" type="ORF">MMF98_06220</name>
</gene>
<dbReference type="InterPro" id="IPR008707">
    <property type="entry name" value="B-propeller_PilY1"/>
</dbReference>
<feature type="domain" description="PilY1 beta-propeller" evidence="8">
    <location>
        <begin position="1150"/>
        <end position="1520"/>
    </location>
</feature>
<dbReference type="SUPFAM" id="SSF50998">
    <property type="entry name" value="Quinoprotein alcohol dehydrogenase-like"/>
    <property type="match status" value="1"/>
</dbReference>
<evidence type="ECO:0000256" key="2">
    <source>
        <dbReference type="ARBA" id="ARBA00008387"/>
    </source>
</evidence>
<keyword evidence="4" id="KW-0479">Metal-binding</keyword>
<dbReference type="InterPro" id="IPR011047">
    <property type="entry name" value="Quinoprotein_ADH-like_sf"/>
</dbReference>
<protein>
    <recommendedName>
        <fullName evidence="8">PilY1 beta-propeller domain-containing protein</fullName>
    </recommendedName>
</protein>
<dbReference type="GO" id="GO:0009289">
    <property type="term" value="C:pilus"/>
    <property type="evidence" value="ECO:0007669"/>
    <property type="project" value="UniProtKB-SubCell"/>
</dbReference>
<feature type="region of interest" description="Disordered" evidence="7">
    <location>
        <begin position="841"/>
        <end position="866"/>
    </location>
</feature>
<evidence type="ECO:0000313" key="9">
    <source>
        <dbReference type="EMBL" id="MCJ0762806.1"/>
    </source>
</evidence>
<proteinExistence type="inferred from homology"/>